<feature type="transmembrane region" description="Helical" evidence="7">
    <location>
        <begin position="20"/>
        <end position="41"/>
    </location>
</feature>
<evidence type="ECO:0000256" key="2">
    <source>
        <dbReference type="ARBA" id="ARBA00006595"/>
    </source>
</evidence>
<evidence type="ECO:0000256" key="1">
    <source>
        <dbReference type="ARBA" id="ARBA00004141"/>
    </source>
</evidence>
<keyword evidence="6 7" id="KW-0472">Membrane</keyword>
<accession>A0ABD0J466</accession>
<gene>
    <name evidence="8" type="ORF">BaRGS_00039368</name>
</gene>
<comment type="similarity">
    <text evidence="2">Belongs to the SLC43A transporter (TC 2.A.1.44) family.</text>
</comment>
<comment type="subcellular location">
    <subcellularLocation>
        <location evidence="1">Membrane</location>
        <topology evidence="1">Multi-pass membrane protein</topology>
    </subcellularLocation>
</comment>
<dbReference type="GO" id="GO:0016020">
    <property type="term" value="C:membrane"/>
    <property type="evidence" value="ECO:0007669"/>
    <property type="project" value="UniProtKB-SubCell"/>
</dbReference>
<organism evidence="8 9">
    <name type="scientific">Batillaria attramentaria</name>
    <dbReference type="NCBI Taxonomy" id="370345"/>
    <lineage>
        <taxon>Eukaryota</taxon>
        <taxon>Metazoa</taxon>
        <taxon>Spiralia</taxon>
        <taxon>Lophotrochozoa</taxon>
        <taxon>Mollusca</taxon>
        <taxon>Gastropoda</taxon>
        <taxon>Caenogastropoda</taxon>
        <taxon>Sorbeoconcha</taxon>
        <taxon>Cerithioidea</taxon>
        <taxon>Batillariidae</taxon>
        <taxon>Batillaria</taxon>
    </lineage>
</organism>
<evidence type="ECO:0000313" key="8">
    <source>
        <dbReference type="EMBL" id="KAK7456512.1"/>
    </source>
</evidence>
<evidence type="ECO:0000256" key="6">
    <source>
        <dbReference type="ARBA" id="ARBA00023136"/>
    </source>
</evidence>
<comment type="caution">
    <text evidence="8">The sequence shown here is derived from an EMBL/GenBank/DDBJ whole genome shotgun (WGS) entry which is preliminary data.</text>
</comment>
<proteinExistence type="inferred from homology"/>
<evidence type="ECO:0000313" key="9">
    <source>
        <dbReference type="Proteomes" id="UP001519460"/>
    </source>
</evidence>
<feature type="non-terminal residue" evidence="8">
    <location>
        <position position="110"/>
    </location>
</feature>
<keyword evidence="5 7" id="KW-1133">Transmembrane helix</keyword>
<feature type="transmembrane region" description="Helical" evidence="7">
    <location>
        <begin position="78"/>
        <end position="100"/>
    </location>
</feature>
<evidence type="ECO:0000256" key="4">
    <source>
        <dbReference type="ARBA" id="ARBA00022692"/>
    </source>
</evidence>
<dbReference type="InterPro" id="IPR052599">
    <property type="entry name" value="SLC43A_AATransporter"/>
</dbReference>
<name>A0ABD0J466_9CAEN</name>
<keyword evidence="9" id="KW-1185">Reference proteome</keyword>
<evidence type="ECO:0000256" key="7">
    <source>
        <dbReference type="SAM" id="Phobius"/>
    </source>
</evidence>
<protein>
    <submittedName>
        <fullName evidence="8">Uncharacterized protein</fullName>
    </submittedName>
</protein>
<keyword evidence="3" id="KW-0813">Transport</keyword>
<evidence type="ECO:0000256" key="3">
    <source>
        <dbReference type="ARBA" id="ARBA00022448"/>
    </source>
</evidence>
<sequence>MSLLTISTDSSSTLLRNLMLAVIPLAFTSMLDIVLSVLVLFHPVDVLYPSFILNTIFRSFIYSIAAAYLGVMFPSEYFGVLYGLMIIFCGIFSLTQYGLVSWAEASGYNV</sequence>
<dbReference type="PANTHER" id="PTHR20772:SF2">
    <property type="entry name" value="PROTEIN FMP42"/>
    <property type="match status" value="1"/>
</dbReference>
<feature type="transmembrane region" description="Helical" evidence="7">
    <location>
        <begin position="47"/>
        <end position="71"/>
    </location>
</feature>
<dbReference type="AlphaFoldDB" id="A0ABD0J466"/>
<dbReference type="PANTHER" id="PTHR20772">
    <property type="entry name" value="PROTEIN FMP42"/>
    <property type="match status" value="1"/>
</dbReference>
<keyword evidence="4 7" id="KW-0812">Transmembrane</keyword>
<dbReference type="Proteomes" id="UP001519460">
    <property type="component" value="Unassembled WGS sequence"/>
</dbReference>
<reference evidence="8 9" key="1">
    <citation type="journal article" date="2023" name="Sci. Data">
        <title>Genome assembly of the Korean intertidal mud-creeper Batillaria attramentaria.</title>
        <authorList>
            <person name="Patra A.K."/>
            <person name="Ho P.T."/>
            <person name="Jun S."/>
            <person name="Lee S.J."/>
            <person name="Kim Y."/>
            <person name="Won Y.J."/>
        </authorList>
    </citation>
    <scope>NUCLEOTIDE SEQUENCE [LARGE SCALE GENOMIC DNA]</scope>
    <source>
        <strain evidence="8">Wonlab-2016</strain>
    </source>
</reference>
<dbReference type="EMBL" id="JACVVK020000684">
    <property type="protein sequence ID" value="KAK7456512.1"/>
    <property type="molecule type" value="Genomic_DNA"/>
</dbReference>
<evidence type="ECO:0000256" key="5">
    <source>
        <dbReference type="ARBA" id="ARBA00022989"/>
    </source>
</evidence>